<dbReference type="Gene3D" id="3.40.50.720">
    <property type="entry name" value="NAD(P)-binding Rossmann-like Domain"/>
    <property type="match status" value="1"/>
</dbReference>
<evidence type="ECO:0000256" key="1">
    <source>
        <dbReference type="ARBA" id="ARBA00001947"/>
    </source>
</evidence>
<dbReference type="PANTHER" id="PTHR42813:SF1">
    <property type="entry name" value="DEHYDROGENASE, PUTATIVE (AFU_ORTHOLOGUE AFUA_5G03930)-RELATED"/>
    <property type="match status" value="1"/>
</dbReference>
<dbReference type="InterPro" id="IPR013149">
    <property type="entry name" value="ADH-like_C"/>
</dbReference>
<evidence type="ECO:0008006" key="8">
    <source>
        <dbReference type="Google" id="ProtNLM"/>
    </source>
</evidence>
<evidence type="ECO:0000313" key="6">
    <source>
        <dbReference type="EMBL" id="KAJ0403571.1"/>
    </source>
</evidence>
<proteinExistence type="predicted"/>
<comment type="caution">
    <text evidence="6">The sequence shown here is derived from an EMBL/GenBank/DDBJ whole genome shotgun (WGS) entry which is preliminary data.</text>
</comment>
<evidence type="ECO:0000256" key="2">
    <source>
        <dbReference type="ARBA" id="ARBA00022723"/>
    </source>
</evidence>
<protein>
    <recommendedName>
        <fullName evidence="8">Alcohol dehydrogenase</fullName>
    </recommendedName>
</protein>
<feature type="domain" description="Alcohol dehydrogenase-like N-terminal" evidence="5">
    <location>
        <begin position="49"/>
        <end position="180"/>
    </location>
</feature>
<reference evidence="6" key="1">
    <citation type="submission" date="2021-12" db="EMBL/GenBank/DDBJ databases">
        <title>Prjna785345.</title>
        <authorList>
            <person name="Rujirawat T."/>
            <person name="Krajaejun T."/>
        </authorList>
    </citation>
    <scope>NUCLEOTIDE SEQUENCE</scope>
    <source>
        <strain evidence="6">Pi057C3</strain>
    </source>
</reference>
<dbReference type="InterPro" id="IPR036291">
    <property type="entry name" value="NAD(P)-bd_dom_sf"/>
</dbReference>
<comment type="cofactor">
    <cofactor evidence="1">
        <name>Zn(2+)</name>
        <dbReference type="ChEBI" id="CHEBI:29105"/>
    </cofactor>
</comment>
<name>A0AAD5M3Z1_PYTIN</name>
<evidence type="ECO:0000256" key="3">
    <source>
        <dbReference type="ARBA" id="ARBA00022833"/>
    </source>
</evidence>
<gene>
    <name evidence="6" type="ORF">P43SY_009019</name>
</gene>
<keyword evidence="7" id="KW-1185">Reference proteome</keyword>
<organism evidence="6 7">
    <name type="scientific">Pythium insidiosum</name>
    <name type="common">Pythiosis disease agent</name>
    <dbReference type="NCBI Taxonomy" id="114742"/>
    <lineage>
        <taxon>Eukaryota</taxon>
        <taxon>Sar</taxon>
        <taxon>Stramenopiles</taxon>
        <taxon>Oomycota</taxon>
        <taxon>Peronosporomycetes</taxon>
        <taxon>Pythiales</taxon>
        <taxon>Pythiaceae</taxon>
        <taxon>Pythium</taxon>
    </lineage>
</organism>
<feature type="domain" description="Alcohol dehydrogenase-like C-terminal" evidence="4">
    <location>
        <begin position="220"/>
        <end position="293"/>
    </location>
</feature>
<dbReference type="Gene3D" id="3.90.180.10">
    <property type="entry name" value="Medium-chain alcohol dehydrogenases, catalytic domain"/>
    <property type="match status" value="1"/>
</dbReference>
<keyword evidence="3" id="KW-0862">Zinc</keyword>
<evidence type="ECO:0000313" key="7">
    <source>
        <dbReference type="Proteomes" id="UP001209570"/>
    </source>
</evidence>
<sequence length="419" mass="44517">MEFIKKFSRTKSAPVSSAAPPGEMKAVVFHGGKSVSVDHVPCPKLQQGTDLIVQVTACSVGPGFCSQVCAGEVPGMEKGQVLGREAVGVVTQIGSDVAQFKEGDRVVLSMVIACGDCSYCRRGEFSACNRTNESREFARLYGGWAPAAVFGSSRLLGNVPGSLAEYVRVPFGDVNCLKIPNGVTDDQALMVGDTAVAGLHAAELAEIKGGESVVIWGLGPVGVIAAKWAKMKGAKRVIGVDLVHERLKTAYDRFGLEVLDRTGLSSAELTKKLLDTLPDGGADVAIDACGAAASPGWMKSMEKAVGMDKESTDILKECATVTRKCGRVVVIADVSGHADNFPIGYIMTKHLTLRAGQVPVQRYWKKVMQVIEGGELDPTELISHRATSLDDAPELIEHACKKDGEFFKAVIHPHHGLSL</sequence>
<dbReference type="PANTHER" id="PTHR42813">
    <property type="entry name" value="ZINC-TYPE ALCOHOL DEHYDROGENASE-LIKE"/>
    <property type="match status" value="1"/>
</dbReference>
<dbReference type="Proteomes" id="UP001209570">
    <property type="component" value="Unassembled WGS sequence"/>
</dbReference>
<evidence type="ECO:0000259" key="5">
    <source>
        <dbReference type="Pfam" id="PF08240"/>
    </source>
</evidence>
<dbReference type="Pfam" id="PF00107">
    <property type="entry name" value="ADH_zinc_N"/>
    <property type="match status" value="1"/>
</dbReference>
<keyword evidence="2" id="KW-0479">Metal-binding</keyword>
<dbReference type="InterPro" id="IPR013154">
    <property type="entry name" value="ADH-like_N"/>
</dbReference>
<dbReference type="InterPro" id="IPR011032">
    <property type="entry name" value="GroES-like_sf"/>
</dbReference>
<evidence type="ECO:0000259" key="4">
    <source>
        <dbReference type="Pfam" id="PF00107"/>
    </source>
</evidence>
<dbReference type="AlphaFoldDB" id="A0AAD5M3Z1"/>
<accession>A0AAD5M3Z1</accession>
<dbReference type="EMBL" id="JAKCXM010000079">
    <property type="protein sequence ID" value="KAJ0403571.1"/>
    <property type="molecule type" value="Genomic_DNA"/>
</dbReference>
<dbReference type="Pfam" id="PF08240">
    <property type="entry name" value="ADH_N"/>
    <property type="match status" value="1"/>
</dbReference>
<dbReference type="GO" id="GO:0046872">
    <property type="term" value="F:metal ion binding"/>
    <property type="evidence" value="ECO:0007669"/>
    <property type="project" value="UniProtKB-KW"/>
</dbReference>
<dbReference type="SUPFAM" id="SSF50129">
    <property type="entry name" value="GroES-like"/>
    <property type="match status" value="1"/>
</dbReference>
<dbReference type="SUPFAM" id="SSF51735">
    <property type="entry name" value="NAD(P)-binding Rossmann-fold domains"/>
    <property type="match status" value="1"/>
</dbReference>